<dbReference type="RefSeq" id="WP_166291909.1">
    <property type="nucleotide sequence ID" value="NZ_CP049863.1"/>
</dbReference>
<dbReference type="PANTHER" id="PTHR34353">
    <property type="entry name" value="CRISPR-ASSOCIATED ENDONUCLEASE CAS1 1"/>
    <property type="match status" value="1"/>
</dbReference>
<sequence length="309" mass="33018">MSYSDNAIAFSTLPVSHQVRFEDRVSFAYIEKAVVLQNRTGVWAMQEEADELVQLQIQLPVGGIAVLALGPGTSITHPAMMSLTRSGATVVFAGGGGNNAYAAATPLTSSSRWALAQAHLVTREEETKQAAIVLYKQQLGLDVLPGGSINTMRGLEGRAIRDLYKKLAKQHGIKSFRREVAAEDPVNTGLNLGNSILYGCAAAACSAIGVNPALGIIHRGNRRSLLFDLADLYKPKITIPAAFASAAEEDSAGAVRRLVRKAIHKQKVMAGMVETLMTVLSPHLPGQDDDRLVGDESEIQGHTNYGGDE</sequence>
<evidence type="ECO:0000256" key="9">
    <source>
        <dbReference type="SAM" id="MobiDB-lite"/>
    </source>
</evidence>
<comment type="function">
    <text evidence="8">CRISPR (clustered regularly interspaced short palindromic repeat), is an adaptive immune system that provides protection against mobile genetic elements (viruses, transposable elements and conjugative plasmids). CRISPR clusters contain spacers, sequences complementary to antecedent mobile elements, and target invading nucleic acids. CRISPR clusters are transcribed and processed into CRISPR RNA (crRNA). Acts as a dsDNA endonuclease. Involved in the integration of spacer DNA into the CRISPR cassette.</text>
</comment>
<dbReference type="AlphaFoldDB" id="A0A6G7XG62"/>
<feature type="region of interest" description="Disordered" evidence="9">
    <location>
        <begin position="287"/>
        <end position="309"/>
    </location>
</feature>
<keyword evidence="5 8" id="KW-0460">Magnesium</keyword>
<evidence type="ECO:0000256" key="8">
    <source>
        <dbReference type="HAMAP-Rule" id="MF_01470"/>
    </source>
</evidence>
<keyword evidence="8" id="KW-0464">Manganese</keyword>
<dbReference type="Gene3D" id="1.20.120.920">
    <property type="entry name" value="CRISPR-associated endonuclease Cas1, C-terminal domain"/>
    <property type="match status" value="1"/>
</dbReference>
<evidence type="ECO:0000256" key="2">
    <source>
        <dbReference type="ARBA" id="ARBA00022723"/>
    </source>
</evidence>
<dbReference type="NCBIfam" id="TIGR03638">
    <property type="entry name" value="cas1_ECOLI"/>
    <property type="match status" value="1"/>
</dbReference>
<keyword evidence="3 8" id="KW-0255">Endonuclease</keyword>
<feature type="binding site" evidence="8">
    <location>
        <position position="231"/>
    </location>
    <ligand>
        <name>Mn(2+)</name>
        <dbReference type="ChEBI" id="CHEBI:29035"/>
    </ligand>
</feature>
<keyword evidence="4 8" id="KW-0378">Hydrolase</keyword>
<dbReference type="KEGG" id="lvi:G7068_10635"/>
<dbReference type="Pfam" id="PF01867">
    <property type="entry name" value="Cas_Cas1"/>
    <property type="match status" value="1"/>
</dbReference>
<accession>A0A6G7XG62</accession>
<dbReference type="InterPro" id="IPR002729">
    <property type="entry name" value="CRISPR-assoc_Cas1"/>
</dbReference>
<reference evidence="10 11" key="1">
    <citation type="submission" date="2020-03" db="EMBL/GenBank/DDBJ databases">
        <title>Leucobacter sp. nov., isolated from beetles.</title>
        <authorList>
            <person name="Hyun D.-W."/>
            <person name="Bae J.-W."/>
        </authorList>
    </citation>
    <scope>NUCLEOTIDE SEQUENCE [LARGE SCALE GENOMIC DNA]</scope>
    <source>
        <strain evidence="10 11">HDW9C</strain>
    </source>
</reference>
<dbReference type="EMBL" id="CP049863">
    <property type="protein sequence ID" value="QIK63600.1"/>
    <property type="molecule type" value="Genomic_DNA"/>
</dbReference>
<evidence type="ECO:0000256" key="7">
    <source>
        <dbReference type="ARBA" id="ARBA00023125"/>
    </source>
</evidence>
<dbReference type="GO" id="GO:0046872">
    <property type="term" value="F:metal ion binding"/>
    <property type="evidence" value="ECO:0007669"/>
    <property type="project" value="UniProtKB-UniRule"/>
</dbReference>
<evidence type="ECO:0000313" key="11">
    <source>
        <dbReference type="Proteomes" id="UP000502677"/>
    </source>
</evidence>
<evidence type="ECO:0000256" key="3">
    <source>
        <dbReference type="ARBA" id="ARBA00022759"/>
    </source>
</evidence>
<dbReference type="InterPro" id="IPR019851">
    <property type="entry name" value="CRISPR-assoc_Cas1_ECOLI"/>
</dbReference>
<comment type="similarity">
    <text evidence="8">Belongs to the CRISPR-associated endonuclease Cas1 family.</text>
</comment>
<keyword evidence="7 8" id="KW-0238">DNA-binding</keyword>
<protein>
    <recommendedName>
        <fullName evidence="8">CRISPR-associated endonuclease Cas1</fullName>
        <ecNumber evidence="8">3.1.-.-</ecNumber>
    </recommendedName>
</protein>
<comment type="cofactor">
    <cofactor evidence="8">
        <name>Mg(2+)</name>
        <dbReference type="ChEBI" id="CHEBI:18420"/>
    </cofactor>
    <cofactor evidence="8">
        <name>Mn(2+)</name>
        <dbReference type="ChEBI" id="CHEBI:29035"/>
    </cofactor>
</comment>
<evidence type="ECO:0000256" key="6">
    <source>
        <dbReference type="ARBA" id="ARBA00023118"/>
    </source>
</evidence>
<evidence type="ECO:0000256" key="5">
    <source>
        <dbReference type="ARBA" id="ARBA00022842"/>
    </source>
</evidence>
<dbReference type="InterPro" id="IPR042211">
    <property type="entry name" value="CRISPR-assoc_Cas1_N"/>
</dbReference>
<proteinExistence type="inferred from homology"/>
<evidence type="ECO:0000256" key="1">
    <source>
        <dbReference type="ARBA" id="ARBA00022722"/>
    </source>
</evidence>
<name>A0A6G7XG62_9MICO</name>
<keyword evidence="1 8" id="KW-0540">Nuclease</keyword>
<comment type="subunit">
    <text evidence="8">Homodimer, forms a heterotetramer with a Cas2 homodimer.</text>
</comment>
<keyword evidence="6 8" id="KW-0051">Antiviral defense</keyword>
<dbReference type="GO" id="GO:0043571">
    <property type="term" value="P:maintenance of CRISPR repeat elements"/>
    <property type="evidence" value="ECO:0007669"/>
    <property type="project" value="UniProtKB-UniRule"/>
</dbReference>
<keyword evidence="11" id="KW-1185">Reference proteome</keyword>
<dbReference type="Gene3D" id="3.100.10.20">
    <property type="entry name" value="CRISPR-associated endonuclease Cas1, N-terminal domain"/>
    <property type="match status" value="1"/>
</dbReference>
<dbReference type="GO" id="GO:0051607">
    <property type="term" value="P:defense response to virus"/>
    <property type="evidence" value="ECO:0007669"/>
    <property type="project" value="UniProtKB-UniRule"/>
</dbReference>
<dbReference type="InterPro" id="IPR042206">
    <property type="entry name" value="CRISPR-assoc_Cas1_C"/>
</dbReference>
<organism evidence="10 11">
    <name type="scientific">Leucobacter viscericola</name>
    <dbReference type="NCBI Taxonomy" id="2714935"/>
    <lineage>
        <taxon>Bacteria</taxon>
        <taxon>Bacillati</taxon>
        <taxon>Actinomycetota</taxon>
        <taxon>Actinomycetes</taxon>
        <taxon>Micrococcales</taxon>
        <taxon>Microbacteriaceae</taxon>
        <taxon>Leucobacter</taxon>
    </lineage>
</organism>
<dbReference type="NCBIfam" id="TIGR00287">
    <property type="entry name" value="cas1"/>
    <property type="match status" value="1"/>
</dbReference>
<dbReference type="Proteomes" id="UP000502677">
    <property type="component" value="Chromosome"/>
</dbReference>
<evidence type="ECO:0000313" key="10">
    <source>
        <dbReference type="EMBL" id="QIK63600.1"/>
    </source>
</evidence>
<dbReference type="PANTHER" id="PTHR34353:SF3">
    <property type="entry name" value="CRISPR-ASSOCIATED ENDONUCLEASE CAS1"/>
    <property type="match status" value="1"/>
</dbReference>
<dbReference type="GO" id="GO:0004520">
    <property type="term" value="F:DNA endonuclease activity"/>
    <property type="evidence" value="ECO:0007669"/>
    <property type="project" value="InterPro"/>
</dbReference>
<feature type="binding site" evidence="8">
    <location>
        <position position="218"/>
    </location>
    <ligand>
        <name>Mn(2+)</name>
        <dbReference type="ChEBI" id="CHEBI:29035"/>
    </ligand>
</feature>
<feature type="binding site" evidence="8">
    <location>
        <position position="156"/>
    </location>
    <ligand>
        <name>Mn(2+)</name>
        <dbReference type="ChEBI" id="CHEBI:29035"/>
    </ligand>
</feature>
<evidence type="ECO:0000256" key="4">
    <source>
        <dbReference type="ARBA" id="ARBA00022801"/>
    </source>
</evidence>
<dbReference type="HAMAP" id="MF_01470">
    <property type="entry name" value="Cas1"/>
    <property type="match status" value="1"/>
</dbReference>
<gene>
    <name evidence="10" type="primary">cas1e</name>
    <name evidence="8" type="synonym">cas1</name>
    <name evidence="10" type="ORF">G7068_10635</name>
</gene>
<dbReference type="GO" id="GO:0016787">
    <property type="term" value="F:hydrolase activity"/>
    <property type="evidence" value="ECO:0007669"/>
    <property type="project" value="UniProtKB-KW"/>
</dbReference>
<keyword evidence="2 8" id="KW-0479">Metal-binding</keyword>
<dbReference type="EC" id="3.1.-.-" evidence="8"/>
<dbReference type="GO" id="GO:0003677">
    <property type="term" value="F:DNA binding"/>
    <property type="evidence" value="ECO:0007669"/>
    <property type="project" value="UniProtKB-KW"/>
</dbReference>
<dbReference type="InterPro" id="IPR050646">
    <property type="entry name" value="Cas1"/>
</dbReference>